<dbReference type="PROSITE" id="PS50011">
    <property type="entry name" value="PROTEIN_KINASE_DOM"/>
    <property type="match status" value="1"/>
</dbReference>
<feature type="binding site" evidence="13">
    <location>
        <position position="46"/>
    </location>
    <ligand>
        <name>ATP</name>
        <dbReference type="ChEBI" id="CHEBI:30616"/>
    </ligand>
</feature>
<evidence type="ECO:0000256" key="2">
    <source>
        <dbReference type="ARBA" id="ARBA00006234"/>
    </source>
</evidence>
<dbReference type="Gene3D" id="1.10.510.10">
    <property type="entry name" value="Transferase(Phosphotransferase) domain 1"/>
    <property type="match status" value="2"/>
</dbReference>
<dbReference type="EC" id="2.7.11.1" evidence="3"/>
<dbReference type="SUPFAM" id="SSF103243">
    <property type="entry name" value="KA1-like"/>
    <property type="match status" value="1"/>
</dbReference>
<dbReference type="PROSITE" id="PS50032">
    <property type="entry name" value="KA1"/>
    <property type="match status" value="1"/>
</dbReference>
<dbReference type="PANTHER" id="PTHR24346">
    <property type="entry name" value="MAP/MICROTUBULE AFFINITY-REGULATING KINASE"/>
    <property type="match status" value="1"/>
</dbReference>
<evidence type="ECO:0000259" key="16">
    <source>
        <dbReference type="PROSITE" id="PS50032"/>
    </source>
</evidence>
<dbReference type="GO" id="GO:0005524">
    <property type="term" value="F:ATP binding"/>
    <property type="evidence" value="ECO:0007669"/>
    <property type="project" value="UniProtKB-UniRule"/>
</dbReference>
<dbReference type="CDD" id="cd12122">
    <property type="entry name" value="AMPKA_C"/>
    <property type="match status" value="1"/>
</dbReference>
<evidence type="ECO:0000259" key="14">
    <source>
        <dbReference type="PROSITE" id="PS50011"/>
    </source>
</evidence>
<feature type="domain" description="KA1" evidence="16">
    <location>
        <begin position="439"/>
        <end position="487"/>
    </location>
</feature>
<comment type="similarity">
    <text evidence="2">Belongs to the protein kinase superfamily. CAMK Ser/Thr protein kinase family. SNF1 subfamily.</text>
</comment>
<dbReference type="EnsemblPlants" id="OPUNC08G16490.1">
    <property type="protein sequence ID" value="OPUNC08G16490.1"/>
    <property type="gene ID" value="OPUNC08G16490"/>
</dbReference>
<dbReference type="Pfam" id="PF00069">
    <property type="entry name" value="Pkinase"/>
    <property type="match status" value="2"/>
</dbReference>
<dbReference type="OMA" id="YANKSQF"/>
<dbReference type="Proteomes" id="UP000026962">
    <property type="component" value="Chromosome 8"/>
</dbReference>
<evidence type="ECO:0000256" key="12">
    <source>
        <dbReference type="ARBA" id="ARBA00058225"/>
    </source>
</evidence>
<evidence type="ECO:0000256" key="11">
    <source>
        <dbReference type="ARBA" id="ARBA00048679"/>
    </source>
</evidence>
<dbReference type="InterPro" id="IPR000719">
    <property type="entry name" value="Prot_kinase_dom"/>
</dbReference>
<dbReference type="SUPFAM" id="SSF56112">
    <property type="entry name" value="Protein kinase-like (PK-like)"/>
    <property type="match status" value="1"/>
</dbReference>
<evidence type="ECO:0000256" key="5">
    <source>
        <dbReference type="ARBA" id="ARBA00022679"/>
    </source>
</evidence>
<evidence type="ECO:0000256" key="1">
    <source>
        <dbReference type="ARBA" id="ARBA00001936"/>
    </source>
</evidence>
<evidence type="ECO:0000256" key="6">
    <source>
        <dbReference type="ARBA" id="ARBA00022741"/>
    </source>
</evidence>
<evidence type="ECO:0000256" key="13">
    <source>
        <dbReference type="PROSITE-ProRule" id="PRU10141"/>
    </source>
</evidence>
<dbReference type="Pfam" id="PF02149">
    <property type="entry name" value="KA1"/>
    <property type="match status" value="1"/>
</dbReference>
<evidence type="ECO:0000256" key="8">
    <source>
        <dbReference type="ARBA" id="ARBA00022840"/>
    </source>
</evidence>
<dbReference type="InterPro" id="IPR017441">
    <property type="entry name" value="Protein_kinase_ATP_BS"/>
</dbReference>
<accession>A0A0E0LW46</accession>
<dbReference type="AlphaFoldDB" id="A0A0E0LW46"/>
<comment type="catalytic activity">
    <reaction evidence="10">
        <text>L-threonyl-[protein] + ATP = O-phospho-L-threonyl-[protein] + ADP + H(+)</text>
        <dbReference type="Rhea" id="RHEA:46608"/>
        <dbReference type="Rhea" id="RHEA-COMP:11060"/>
        <dbReference type="Rhea" id="RHEA-COMP:11605"/>
        <dbReference type="ChEBI" id="CHEBI:15378"/>
        <dbReference type="ChEBI" id="CHEBI:30013"/>
        <dbReference type="ChEBI" id="CHEBI:30616"/>
        <dbReference type="ChEBI" id="CHEBI:61977"/>
        <dbReference type="ChEBI" id="CHEBI:456216"/>
        <dbReference type="EC" id="2.7.11.1"/>
    </reaction>
</comment>
<comment type="cofactor">
    <cofactor evidence="1">
        <name>Mn(2+)</name>
        <dbReference type="ChEBI" id="CHEBI:29035"/>
    </cofactor>
</comment>
<keyword evidence="8 13" id="KW-0067">ATP-binding</keyword>
<dbReference type="InterPro" id="IPR001772">
    <property type="entry name" value="KA1_dom"/>
</dbReference>
<organism evidence="17">
    <name type="scientific">Oryza punctata</name>
    <name type="common">Red rice</name>
    <dbReference type="NCBI Taxonomy" id="4537"/>
    <lineage>
        <taxon>Eukaryota</taxon>
        <taxon>Viridiplantae</taxon>
        <taxon>Streptophyta</taxon>
        <taxon>Embryophyta</taxon>
        <taxon>Tracheophyta</taxon>
        <taxon>Spermatophyta</taxon>
        <taxon>Magnoliopsida</taxon>
        <taxon>Liliopsida</taxon>
        <taxon>Poales</taxon>
        <taxon>Poaceae</taxon>
        <taxon>BOP clade</taxon>
        <taxon>Oryzoideae</taxon>
        <taxon>Oryzeae</taxon>
        <taxon>Oryzinae</taxon>
        <taxon>Oryza</taxon>
    </lineage>
</organism>
<dbReference type="GO" id="GO:0004674">
    <property type="term" value="F:protein serine/threonine kinase activity"/>
    <property type="evidence" value="ECO:0007669"/>
    <property type="project" value="UniProtKB-KW"/>
</dbReference>
<protein>
    <recommendedName>
        <fullName evidence="3">non-specific serine/threonine protein kinase</fullName>
        <ecNumber evidence="3">2.7.11.1</ecNumber>
    </recommendedName>
</protein>
<evidence type="ECO:0000313" key="18">
    <source>
        <dbReference type="Proteomes" id="UP000026962"/>
    </source>
</evidence>
<keyword evidence="6 13" id="KW-0547">Nucleotide-binding</keyword>
<keyword evidence="9" id="KW-0464">Manganese</keyword>
<dbReference type="Pfam" id="PF00627">
    <property type="entry name" value="UBA"/>
    <property type="match status" value="1"/>
</dbReference>
<dbReference type="InterPro" id="IPR028375">
    <property type="entry name" value="KA1/Ssp2_C"/>
</dbReference>
<keyword evidence="7" id="KW-0418">Kinase</keyword>
<dbReference type="GO" id="GO:0005737">
    <property type="term" value="C:cytoplasm"/>
    <property type="evidence" value="ECO:0007669"/>
    <property type="project" value="TreeGrafter"/>
</dbReference>
<dbReference type="InterPro" id="IPR011009">
    <property type="entry name" value="Kinase-like_dom_sf"/>
</dbReference>
<dbReference type="InterPro" id="IPR015940">
    <property type="entry name" value="UBA"/>
</dbReference>
<dbReference type="GO" id="GO:0106310">
    <property type="term" value="F:protein serine kinase activity"/>
    <property type="evidence" value="ECO:0007669"/>
    <property type="project" value="RHEA"/>
</dbReference>
<feature type="domain" description="Protein kinase" evidence="14">
    <location>
        <begin position="17"/>
        <end position="251"/>
    </location>
</feature>
<keyword evidence="5" id="KW-0808">Transferase</keyword>
<proteinExistence type="inferred from homology"/>
<dbReference type="PROSITE" id="PS50030">
    <property type="entry name" value="UBA"/>
    <property type="match status" value="1"/>
</dbReference>
<dbReference type="FunFam" id="3.30.200.20:FF:000042">
    <property type="entry name" value="Aurora kinase A"/>
    <property type="match status" value="1"/>
</dbReference>
<reference evidence="17" key="1">
    <citation type="submission" date="2015-04" db="UniProtKB">
        <authorList>
            <consortium name="EnsemblPlants"/>
        </authorList>
    </citation>
    <scope>IDENTIFICATION</scope>
</reference>
<comment type="catalytic activity">
    <reaction evidence="11">
        <text>L-seryl-[protein] + ATP = O-phospho-L-seryl-[protein] + ADP + H(+)</text>
        <dbReference type="Rhea" id="RHEA:17989"/>
        <dbReference type="Rhea" id="RHEA-COMP:9863"/>
        <dbReference type="Rhea" id="RHEA-COMP:11604"/>
        <dbReference type="ChEBI" id="CHEBI:15378"/>
        <dbReference type="ChEBI" id="CHEBI:29999"/>
        <dbReference type="ChEBI" id="CHEBI:30616"/>
        <dbReference type="ChEBI" id="CHEBI:83421"/>
        <dbReference type="ChEBI" id="CHEBI:456216"/>
        <dbReference type="EC" id="2.7.11.1"/>
    </reaction>
</comment>
<evidence type="ECO:0000256" key="3">
    <source>
        <dbReference type="ARBA" id="ARBA00012513"/>
    </source>
</evidence>
<dbReference type="Gene3D" id="3.30.310.80">
    <property type="entry name" value="Kinase associated domain 1, KA1"/>
    <property type="match status" value="1"/>
</dbReference>
<dbReference type="Gramene" id="OPUNC08G16490.1">
    <property type="protein sequence ID" value="OPUNC08G16490.1"/>
    <property type="gene ID" value="OPUNC08G16490"/>
</dbReference>
<evidence type="ECO:0000256" key="9">
    <source>
        <dbReference type="ARBA" id="ARBA00023211"/>
    </source>
</evidence>
<dbReference type="FunFam" id="3.30.310.80:FF:000006">
    <property type="entry name" value="Non-specific serine/threonine protein kinase"/>
    <property type="match status" value="1"/>
</dbReference>
<dbReference type="HOGENOM" id="CLU_000288_59_3_1"/>
<dbReference type="FunFam" id="1.10.510.10:FF:000571">
    <property type="entry name" value="Maternal embryonic leucine zipper kinase"/>
    <property type="match status" value="1"/>
</dbReference>
<dbReference type="CDD" id="cd14335">
    <property type="entry name" value="UBA_SnRK1_plant"/>
    <property type="match status" value="1"/>
</dbReference>
<feature type="domain" description="UBA" evidence="15">
    <location>
        <begin position="272"/>
        <end position="316"/>
    </location>
</feature>
<evidence type="ECO:0000313" key="17">
    <source>
        <dbReference type="EnsemblPlants" id="OPUNC08G16490.1"/>
    </source>
</evidence>
<evidence type="ECO:0000256" key="7">
    <source>
        <dbReference type="ARBA" id="ARBA00022777"/>
    </source>
</evidence>
<sequence length="488" mass="56182">MEGNARGGGHSEALKNYNLGRTLGIGSFGKVKIAEHKHTGHRVAIKILNRRQMRNMEMEEKAKREIKILRLFIHPHIIRLYEVIYTPTDIYVVMEYCKFGELFDYIVEKGRLQEDEARRIFQQKPENLLLDSKYNVKLADFGLSNVMHDGHFLKTSCGSPNYAAPEVISGKLYAGPEVDVWSCGVILYALLCGTLPFDDENIPNLFKKIKGGIYTLPSHLSALARDLIPRMLVVDPMKRITIREIREHQWFQIRLPRYLAVPPPDTAQQAKMIDEDTLQDVVNLGYEKDHVCESLRNRLQNETIFQATVAYYLLLDNRFRATSGYLGADYQESLERNFNRFASSESTSSNNPHASGLRPHYPVERKWALGLQSRAQPREIMIEVLKALQDLNVCWKKNGQYNMKCRWSVGYPQATDMLDVNHSFVDDSIIMDKDNGDVNGRLPAVIKFEIQLYKTRDEKYLLDMQRVTGPQLLFLDFCAAFLTKLRVL</sequence>
<dbReference type="PANTHER" id="PTHR24346:SF103">
    <property type="entry name" value="NON-SPECIFIC SERINE_THREONINE PROTEIN KINASE"/>
    <property type="match status" value="1"/>
</dbReference>
<reference evidence="17" key="2">
    <citation type="submission" date="2018-05" db="EMBL/GenBank/DDBJ databases">
        <title>OpunRS2 (Oryza punctata Reference Sequence Version 2).</title>
        <authorList>
            <person name="Zhang J."/>
            <person name="Kudrna D."/>
            <person name="Lee S."/>
            <person name="Talag J."/>
            <person name="Welchert J."/>
            <person name="Wing R.A."/>
        </authorList>
    </citation>
    <scope>NUCLEOTIDE SEQUENCE [LARGE SCALE GENOMIC DNA]</scope>
</reference>
<evidence type="ECO:0000259" key="15">
    <source>
        <dbReference type="PROSITE" id="PS50030"/>
    </source>
</evidence>
<dbReference type="PROSITE" id="PS00107">
    <property type="entry name" value="PROTEIN_KINASE_ATP"/>
    <property type="match status" value="1"/>
</dbReference>
<keyword evidence="18" id="KW-1185">Reference proteome</keyword>
<evidence type="ECO:0000256" key="10">
    <source>
        <dbReference type="ARBA" id="ARBA00047899"/>
    </source>
</evidence>
<name>A0A0E0LW46_ORYPU</name>
<dbReference type="CDD" id="cd14079">
    <property type="entry name" value="STKc_AMPK_alpha"/>
    <property type="match status" value="1"/>
</dbReference>
<comment type="function">
    <text evidence="12">CIPK serine-threonine protein kinases interact with CBL proteins. Binding of a CBL protein to the regulatory NAF domain of CIPK protein lead to the activation of the kinase in a calcium-dependent manner.</text>
</comment>
<dbReference type="STRING" id="4537.A0A0E0LW46"/>
<keyword evidence="4" id="KW-0723">Serine/threonine-protein kinase</keyword>
<dbReference type="GO" id="GO:0035556">
    <property type="term" value="P:intracellular signal transduction"/>
    <property type="evidence" value="ECO:0007669"/>
    <property type="project" value="TreeGrafter"/>
</dbReference>
<dbReference type="eggNOG" id="KOG0583">
    <property type="taxonomic scope" value="Eukaryota"/>
</dbReference>
<evidence type="ECO:0000256" key="4">
    <source>
        <dbReference type="ARBA" id="ARBA00022527"/>
    </source>
</evidence>